<name>A0A9P1BLI7_9DINO</name>
<dbReference type="EMBL" id="CAMXCT020000212">
    <property type="protein sequence ID" value="CAL1128932.1"/>
    <property type="molecule type" value="Genomic_DNA"/>
</dbReference>
<keyword evidence="3" id="KW-1185">Reference proteome</keyword>
<gene>
    <name evidence="1" type="ORF">C1SCF055_LOCUS3859</name>
</gene>
<dbReference type="EMBL" id="CAMXCT030000212">
    <property type="protein sequence ID" value="CAL4762869.1"/>
    <property type="molecule type" value="Genomic_DNA"/>
</dbReference>
<evidence type="ECO:0000313" key="1">
    <source>
        <dbReference type="EMBL" id="CAI3975557.1"/>
    </source>
</evidence>
<organism evidence="1">
    <name type="scientific">Cladocopium goreaui</name>
    <dbReference type="NCBI Taxonomy" id="2562237"/>
    <lineage>
        <taxon>Eukaryota</taxon>
        <taxon>Sar</taxon>
        <taxon>Alveolata</taxon>
        <taxon>Dinophyceae</taxon>
        <taxon>Suessiales</taxon>
        <taxon>Symbiodiniaceae</taxon>
        <taxon>Cladocopium</taxon>
    </lineage>
</organism>
<proteinExistence type="predicted"/>
<evidence type="ECO:0000313" key="2">
    <source>
        <dbReference type="EMBL" id="CAL4762869.1"/>
    </source>
</evidence>
<dbReference type="Proteomes" id="UP001152797">
    <property type="component" value="Unassembled WGS sequence"/>
</dbReference>
<comment type="caution">
    <text evidence="1">The sequence shown here is derived from an EMBL/GenBank/DDBJ whole genome shotgun (WGS) entry which is preliminary data.</text>
</comment>
<dbReference type="AlphaFoldDB" id="A0A9P1BLI7"/>
<sequence length="174" mass="20037">MLGVVDPELEKLARYRRSKTGKRSNNASRDFHRYVHRDEKVFPVKISKARFPIKKKIPNKSGRRISKQELVDYPFIALSSWMESILPSYPHFFLGGHLLGQCHAYGDMLEDYWNKFRAIEPHHPIFQDKSVNDRRRAIPIAVHGDEGRGLNKAFVHYAAPCFPDACNLVCAKGC</sequence>
<evidence type="ECO:0000313" key="3">
    <source>
        <dbReference type="Proteomes" id="UP001152797"/>
    </source>
</evidence>
<reference evidence="2 3" key="2">
    <citation type="submission" date="2024-05" db="EMBL/GenBank/DDBJ databases">
        <authorList>
            <person name="Chen Y."/>
            <person name="Shah S."/>
            <person name="Dougan E. K."/>
            <person name="Thang M."/>
            <person name="Chan C."/>
        </authorList>
    </citation>
    <scope>NUCLEOTIDE SEQUENCE [LARGE SCALE GENOMIC DNA]</scope>
</reference>
<accession>A0A9P1BLI7</accession>
<protein>
    <submittedName>
        <fullName evidence="1">Uncharacterized protein</fullName>
    </submittedName>
</protein>
<dbReference type="EMBL" id="CAMXCT010000212">
    <property type="protein sequence ID" value="CAI3975557.1"/>
    <property type="molecule type" value="Genomic_DNA"/>
</dbReference>
<dbReference type="OrthoDB" id="443870at2759"/>
<reference evidence="1" key="1">
    <citation type="submission" date="2022-10" db="EMBL/GenBank/DDBJ databases">
        <authorList>
            <person name="Chen Y."/>
            <person name="Dougan E. K."/>
            <person name="Chan C."/>
            <person name="Rhodes N."/>
            <person name="Thang M."/>
        </authorList>
    </citation>
    <scope>NUCLEOTIDE SEQUENCE</scope>
</reference>